<dbReference type="PANTHER" id="PTHR37299">
    <property type="entry name" value="TRANSCRIPTIONAL REGULATOR-RELATED"/>
    <property type="match status" value="1"/>
</dbReference>
<evidence type="ECO:0000256" key="1">
    <source>
        <dbReference type="PROSITE-ProRule" id="PRU00169"/>
    </source>
</evidence>
<dbReference type="InterPro" id="IPR046947">
    <property type="entry name" value="LytR-like"/>
</dbReference>
<keyword evidence="4" id="KW-0238">DNA-binding</keyword>
<dbReference type="GO" id="GO:0003677">
    <property type="term" value="F:DNA binding"/>
    <property type="evidence" value="ECO:0007669"/>
    <property type="project" value="UniProtKB-KW"/>
</dbReference>
<protein>
    <submittedName>
        <fullName evidence="4">DNA-binding response regulator</fullName>
    </submittedName>
</protein>
<dbReference type="SUPFAM" id="SSF52172">
    <property type="entry name" value="CheY-like"/>
    <property type="match status" value="1"/>
</dbReference>
<dbReference type="Proteomes" id="UP000245379">
    <property type="component" value="Unassembled WGS sequence"/>
</dbReference>
<gene>
    <name evidence="4" type="ORF">DHW03_17780</name>
</gene>
<dbReference type="PROSITE" id="PS50110">
    <property type="entry name" value="RESPONSE_REGULATORY"/>
    <property type="match status" value="1"/>
</dbReference>
<evidence type="ECO:0000259" key="2">
    <source>
        <dbReference type="PROSITE" id="PS50110"/>
    </source>
</evidence>
<dbReference type="AlphaFoldDB" id="A0A317EJ64"/>
<dbReference type="Gene3D" id="3.40.50.2300">
    <property type="match status" value="1"/>
</dbReference>
<feature type="modified residue" description="4-aspartylphosphate" evidence="1">
    <location>
        <position position="53"/>
    </location>
</feature>
<proteinExistence type="predicted"/>
<dbReference type="InterPro" id="IPR007492">
    <property type="entry name" value="LytTR_DNA-bd_dom"/>
</dbReference>
<dbReference type="EMBL" id="QGNZ01000004">
    <property type="protein sequence ID" value="PWS26614.1"/>
    <property type="molecule type" value="Genomic_DNA"/>
</dbReference>
<evidence type="ECO:0000259" key="3">
    <source>
        <dbReference type="PROSITE" id="PS50930"/>
    </source>
</evidence>
<accession>A0A317EJ64</accession>
<feature type="domain" description="HTH LytTR-type" evidence="3">
    <location>
        <begin position="145"/>
        <end position="232"/>
    </location>
</feature>
<feature type="domain" description="Response regulatory" evidence="2">
    <location>
        <begin position="2"/>
        <end position="114"/>
    </location>
</feature>
<dbReference type="Gene3D" id="2.40.50.1020">
    <property type="entry name" value="LytTr DNA-binding domain"/>
    <property type="match status" value="1"/>
</dbReference>
<dbReference type="InterPro" id="IPR011006">
    <property type="entry name" value="CheY-like_superfamily"/>
</dbReference>
<comment type="caution">
    <text evidence="4">The sequence shown here is derived from an EMBL/GenBank/DDBJ whole genome shotgun (WGS) entry which is preliminary data.</text>
</comment>
<dbReference type="SMART" id="SM00448">
    <property type="entry name" value="REC"/>
    <property type="match status" value="1"/>
</dbReference>
<organism evidence="4 5">
    <name type="scientific">Pedobacter yonginense</name>
    <dbReference type="NCBI Taxonomy" id="651869"/>
    <lineage>
        <taxon>Bacteria</taxon>
        <taxon>Pseudomonadati</taxon>
        <taxon>Bacteroidota</taxon>
        <taxon>Sphingobacteriia</taxon>
        <taxon>Sphingobacteriales</taxon>
        <taxon>Sphingobacteriaceae</taxon>
        <taxon>Pedobacter</taxon>
    </lineage>
</organism>
<sequence>MNCLIVDDDIICRSVIKHLVTFEESLNLVAECKNANEAYQCIETNKIDLIFLDVEMPGISGIELVKGLGQTKPLIIFISSKKDYAAEAFDLNVVDYITKPVSPDRFLRSVIKAKSLYKHKNSAFFLGLRKDEFIFIRDSNVIRRIKLNDICYLEAQGDYVKIYLVDKIHSIHSSLKSVEDKLPADTFSRVHRSFIVNLSKIDTVEGSTLVINKNFVPVSDAYRSALNKRLHIL</sequence>
<dbReference type="Pfam" id="PF04397">
    <property type="entry name" value="LytTR"/>
    <property type="match status" value="1"/>
</dbReference>
<reference evidence="4 5" key="1">
    <citation type="submission" date="2018-05" db="EMBL/GenBank/DDBJ databases">
        <title>Pedobacter paludis sp. nov., isolated from wetland soil.</title>
        <authorList>
            <person name="Zhang Y."/>
            <person name="Wang G."/>
        </authorList>
    </citation>
    <scope>NUCLEOTIDE SEQUENCE [LARGE SCALE GENOMIC DNA]</scope>
    <source>
        <strain evidence="4 5">KCTC22721</strain>
    </source>
</reference>
<name>A0A317EJ64_9SPHI</name>
<keyword evidence="5" id="KW-1185">Reference proteome</keyword>
<evidence type="ECO:0000313" key="5">
    <source>
        <dbReference type="Proteomes" id="UP000245379"/>
    </source>
</evidence>
<keyword evidence="1" id="KW-0597">Phosphoprotein</keyword>
<dbReference type="PANTHER" id="PTHR37299:SF1">
    <property type="entry name" value="STAGE 0 SPORULATION PROTEIN A HOMOLOG"/>
    <property type="match status" value="1"/>
</dbReference>
<dbReference type="RefSeq" id="WP_109927174.1">
    <property type="nucleotide sequence ID" value="NZ_QGNZ01000004.1"/>
</dbReference>
<dbReference type="OrthoDB" id="9787344at2"/>
<dbReference type="SMART" id="SM00850">
    <property type="entry name" value="LytTR"/>
    <property type="match status" value="1"/>
</dbReference>
<dbReference type="Pfam" id="PF00072">
    <property type="entry name" value="Response_reg"/>
    <property type="match status" value="1"/>
</dbReference>
<dbReference type="PROSITE" id="PS50930">
    <property type="entry name" value="HTH_LYTTR"/>
    <property type="match status" value="1"/>
</dbReference>
<dbReference type="InterPro" id="IPR001789">
    <property type="entry name" value="Sig_transdc_resp-reg_receiver"/>
</dbReference>
<dbReference type="GO" id="GO:0000156">
    <property type="term" value="F:phosphorelay response regulator activity"/>
    <property type="evidence" value="ECO:0007669"/>
    <property type="project" value="InterPro"/>
</dbReference>
<evidence type="ECO:0000313" key="4">
    <source>
        <dbReference type="EMBL" id="PWS26614.1"/>
    </source>
</evidence>